<proteinExistence type="predicted"/>
<dbReference type="Proteomes" id="UP000250462">
    <property type="component" value="Unassembled WGS sequence"/>
</dbReference>
<gene>
    <name evidence="2" type="ORF">DPM12_10935</name>
</gene>
<evidence type="ECO:0000256" key="1">
    <source>
        <dbReference type="SAM" id="MobiDB-lite"/>
    </source>
</evidence>
<name>A0A329QR65_9ACTN</name>
<comment type="caution">
    <text evidence="2">The sequence shown here is derived from an EMBL/GenBank/DDBJ whole genome shotgun (WGS) entry which is preliminary data.</text>
</comment>
<dbReference type="EMBL" id="QMIG01000009">
    <property type="protein sequence ID" value="RAW14169.1"/>
    <property type="molecule type" value="Genomic_DNA"/>
</dbReference>
<protein>
    <submittedName>
        <fullName evidence="2">Uncharacterized protein</fullName>
    </submittedName>
</protein>
<keyword evidence="3" id="KW-1185">Reference proteome</keyword>
<evidence type="ECO:0000313" key="2">
    <source>
        <dbReference type="EMBL" id="RAW14169.1"/>
    </source>
</evidence>
<feature type="region of interest" description="Disordered" evidence="1">
    <location>
        <begin position="1"/>
        <end position="28"/>
    </location>
</feature>
<organism evidence="2 3">
    <name type="scientific">Phytoactinopolyspora halophila</name>
    <dbReference type="NCBI Taxonomy" id="1981511"/>
    <lineage>
        <taxon>Bacteria</taxon>
        <taxon>Bacillati</taxon>
        <taxon>Actinomycetota</taxon>
        <taxon>Actinomycetes</taxon>
        <taxon>Jiangellales</taxon>
        <taxon>Jiangellaceae</taxon>
        <taxon>Phytoactinopolyspora</taxon>
    </lineage>
</organism>
<sequence length="73" mass="7909">MTSSTTNRRVLSTSPFQSAAPEPIEPFEVNDLLTHDRHGMGRVVAVGPDNKIHVDFGGGARTITLPNPKVTRL</sequence>
<feature type="compositionally biased region" description="Polar residues" evidence="1">
    <location>
        <begin position="1"/>
        <end position="17"/>
    </location>
</feature>
<dbReference type="AlphaFoldDB" id="A0A329QR65"/>
<accession>A0A329QR65</accession>
<evidence type="ECO:0000313" key="3">
    <source>
        <dbReference type="Proteomes" id="UP000250462"/>
    </source>
</evidence>
<reference evidence="2 3" key="1">
    <citation type="submission" date="2018-06" db="EMBL/GenBank/DDBJ databases">
        <title>Phytoactinopolyspora halophila sp. nov., a novel halophilic actinomycete isolated from a saline soil in China.</title>
        <authorList>
            <person name="Tang S.-K."/>
        </authorList>
    </citation>
    <scope>NUCLEOTIDE SEQUENCE [LARGE SCALE GENOMIC DNA]</scope>
    <source>
        <strain evidence="2 3">YIM 96934</strain>
    </source>
</reference>